<dbReference type="Pfam" id="PF04324">
    <property type="entry name" value="Fer2_BFD"/>
    <property type="match status" value="1"/>
</dbReference>
<feature type="region of interest" description="Disordered" evidence="12">
    <location>
        <begin position="1"/>
        <end position="28"/>
    </location>
</feature>
<evidence type="ECO:0000256" key="7">
    <source>
        <dbReference type="ARBA" id="ARBA00022723"/>
    </source>
</evidence>
<evidence type="ECO:0000313" key="15">
    <source>
        <dbReference type="EMBL" id="MDS1270772.1"/>
    </source>
</evidence>
<evidence type="ECO:0000256" key="12">
    <source>
        <dbReference type="SAM" id="MobiDB-lite"/>
    </source>
</evidence>
<comment type="caution">
    <text evidence="15">The sequence shown here is derived from an EMBL/GenBank/DDBJ whole genome shotgun (WGS) entry which is preliminary data.</text>
</comment>
<evidence type="ECO:0000259" key="14">
    <source>
        <dbReference type="Pfam" id="PF07992"/>
    </source>
</evidence>
<comment type="pathway">
    <text evidence="3">Nitrogen metabolism; nitrate reduction (assimilation).</text>
</comment>
<dbReference type="InterPro" id="IPR007419">
    <property type="entry name" value="BFD-like_2Fe2S-bd_dom"/>
</dbReference>
<reference evidence="16" key="1">
    <citation type="submission" date="2023-07" db="EMBL/GenBank/DDBJ databases">
        <title>Novel species in the genus Lipingzhangella isolated from Sambhar Salt Lake.</title>
        <authorList>
            <person name="Jiya N."/>
            <person name="Kajale S."/>
            <person name="Sharma A."/>
        </authorList>
    </citation>
    <scope>NUCLEOTIDE SEQUENCE [LARGE SCALE GENOMIC DNA]</scope>
    <source>
        <strain evidence="16">LS1_29</strain>
    </source>
</reference>
<evidence type="ECO:0000256" key="3">
    <source>
        <dbReference type="ARBA" id="ARBA00005096"/>
    </source>
</evidence>
<dbReference type="Gene3D" id="1.10.10.1100">
    <property type="entry name" value="BFD-like [2Fe-2S]-binding domain"/>
    <property type="match status" value="1"/>
</dbReference>
<protein>
    <submittedName>
        <fullName evidence="15">FAD-dependent oxidoreductase</fullName>
    </submittedName>
</protein>
<keyword evidence="9" id="KW-0560">Oxidoreductase</keyword>
<evidence type="ECO:0000256" key="11">
    <source>
        <dbReference type="ARBA" id="ARBA00023014"/>
    </source>
</evidence>
<dbReference type="PRINTS" id="PR00368">
    <property type="entry name" value="FADPNR"/>
</dbReference>
<proteinExistence type="inferred from homology"/>
<evidence type="ECO:0000256" key="8">
    <source>
        <dbReference type="ARBA" id="ARBA00022827"/>
    </source>
</evidence>
<evidence type="ECO:0000256" key="9">
    <source>
        <dbReference type="ARBA" id="ARBA00023002"/>
    </source>
</evidence>
<feature type="region of interest" description="Disordered" evidence="12">
    <location>
        <begin position="367"/>
        <end position="386"/>
    </location>
</feature>
<organism evidence="15 16">
    <name type="scientific">Lipingzhangella rawalii</name>
    <dbReference type="NCBI Taxonomy" id="2055835"/>
    <lineage>
        <taxon>Bacteria</taxon>
        <taxon>Bacillati</taxon>
        <taxon>Actinomycetota</taxon>
        <taxon>Actinomycetes</taxon>
        <taxon>Streptosporangiales</taxon>
        <taxon>Nocardiopsidaceae</taxon>
        <taxon>Lipingzhangella</taxon>
    </lineage>
</organism>
<dbReference type="PRINTS" id="PR00411">
    <property type="entry name" value="PNDRDTASEI"/>
</dbReference>
<feature type="domain" description="BFD-like [2Fe-2S]-binding" evidence="13">
    <location>
        <begin position="463"/>
        <end position="511"/>
    </location>
</feature>
<dbReference type="SUPFAM" id="SSF51905">
    <property type="entry name" value="FAD/NAD(P)-binding domain"/>
    <property type="match status" value="1"/>
</dbReference>
<name>A0ABU2H647_9ACTN</name>
<dbReference type="Gene3D" id="3.50.50.60">
    <property type="entry name" value="FAD/NAD(P)-binding domain"/>
    <property type="match status" value="2"/>
</dbReference>
<dbReference type="PANTHER" id="PTHR43809:SF1">
    <property type="entry name" value="NITRITE REDUCTASE (NADH) LARGE SUBUNIT"/>
    <property type="match status" value="1"/>
</dbReference>
<dbReference type="InterPro" id="IPR023753">
    <property type="entry name" value="FAD/NAD-binding_dom"/>
</dbReference>
<comment type="cofactor">
    <cofactor evidence="2">
        <name>[4Fe-4S] cluster</name>
        <dbReference type="ChEBI" id="CHEBI:49883"/>
    </cofactor>
</comment>
<keyword evidence="5" id="KW-0349">Heme</keyword>
<comment type="similarity">
    <text evidence="4">Belongs to the nitrite and sulfite reductase 4Fe-4S domain family.</text>
</comment>
<evidence type="ECO:0000256" key="6">
    <source>
        <dbReference type="ARBA" id="ARBA00022630"/>
    </source>
</evidence>
<evidence type="ECO:0000256" key="5">
    <source>
        <dbReference type="ARBA" id="ARBA00022617"/>
    </source>
</evidence>
<gene>
    <name evidence="15" type="ORF">RIF23_10715</name>
</gene>
<dbReference type="Pfam" id="PF07992">
    <property type="entry name" value="Pyr_redox_2"/>
    <property type="match status" value="1"/>
</dbReference>
<feature type="domain" description="FAD/NAD(P)-binding" evidence="14">
    <location>
        <begin position="34"/>
        <end position="325"/>
    </location>
</feature>
<evidence type="ECO:0000256" key="10">
    <source>
        <dbReference type="ARBA" id="ARBA00023004"/>
    </source>
</evidence>
<keyword evidence="10" id="KW-0408">Iron</keyword>
<evidence type="ECO:0000256" key="4">
    <source>
        <dbReference type="ARBA" id="ARBA00010429"/>
    </source>
</evidence>
<dbReference type="EMBL" id="JAVLVT010000004">
    <property type="protein sequence ID" value="MDS1270772.1"/>
    <property type="molecule type" value="Genomic_DNA"/>
</dbReference>
<evidence type="ECO:0000256" key="1">
    <source>
        <dbReference type="ARBA" id="ARBA00001929"/>
    </source>
</evidence>
<keyword evidence="16" id="KW-1185">Reference proteome</keyword>
<dbReference type="InterPro" id="IPR016156">
    <property type="entry name" value="FAD/NAD-linked_Rdtase_dimer_sf"/>
</dbReference>
<evidence type="ECO:0000259" key="13">
    <source>
        <dbReference type="Pfam" id="PF04324"/>
    </source>
</evidence>
<keyword evidence="11" id="KW-0411">Iron-sulfur</keyword>
<evidence type="ECO:0000313" key="16">
    <source>
        <dbReference type="Proteomes" id="UP001250214"/>
    </source>
</evidence>
<accession>A0ABU2H647</accession>
<comment type="cofactor">
    <cofactor evidence="1">
        <name>siroheme</name>
        <dbReference type="ChEBI" id="CHEBI:60052"/>
    </cofactor>
</comment>
<keyword evidence="6" id="KW-0285">Flavoprotein</keyword>
<dbReference type="Gene3D" id="3.30.390.30">
    <property type="match status" value="1"/>
</dbReference>
<dbReference type="PANTHER" id="PTHR43809">
    <property type="entry name" value="NITRITE REDUCTASE (NADH) LARGE SUBUNIT"/>
    <property type="match status" value="1"/>
</dbReference>
<dbReference type="Proteomes" id="UP001250214">
    <property type="component" value="Unassembled WGS sequence"/>
</dbReference>
<keyword evidence="7" id="KW-0479">Metal-binding</keyword>
<sequence length="522" mass="54630">MSDDCRHVESQDGHPAPGILPRQGAGPERTHARRIVVVGNGMTGNRFAQEVVRRDPRGERVRVVLVGAEPGPAYNRVLLPGLLDGTYTPGDLVLPEPAGAVVVRRGETAVSLNPDARFVTLDTGERLGYDELVLATGARAELPPLAGLRAPSGGPGEGVSTLRDMADCQRLRTWVHPGVPMVVLGGGVLGLETARALATAGARVSVVEAAPWIMCRQIDSPAADILTRRYLDLGVRVYADSPAARWLPGTGLELGDGRVLPGDAVVVTAGVRPDTELAQNAGVATDGGVLVDDRLATSKARVHAIGDCSWPPGGGTGLVQPGYRQAEVLADLLTGADPAARYTGTRPVTRLKAAGIELTAMGENVAEEDTGTQAEPTTLHAAHPGDNRVETVTVSDAARGRYAKLTVCGDRLTGAVLLGFPRSAPEVARLFEEEESVPTDRLALLQDPPTASAAPAPEPFDAVVCRCNAVTRSDIEQAWFDGARTHAAIAETTRATTGCGGCTRDIETLLQGLAGQHREPVS</sequence>
<dbReference type="InterPro" id="IPR036188">
    <property type="entry name" value="FAD/NAD-bd_sf"/>
</dbReference>
<dbReference type="RefSeq" id="WP_310912320.1">
    <property type="nucleotide sequence ID" value="NZ_JAVLVT010000004.1"/>
</dbReference>
<feature type="compositionally biased region" description="Basic and acidic residues" evidence="12">
    <location>
        <begin position="1"/>
        <end position="12"/>
    </location>
</feature>
<dbReference type="InterPro" id="IPR052034">
    <property type="entry name" value="NasD-like"/>
</dbReference>
<evidence type="ECO:0000256" key="2">
    <source>
        <dbReference type="ARBA" id="ARBA00001966"/>
    </source>
</evidence>
<dbReference type="InterPro" id="IPR041854">
    <property type="entry name" value="BFD-like_2Fe2S-bd_dom_sf"/>
</dbReference>
<keyword evidence="8" id="KW-0274">FAD</keyword>